<dbReference type="AlphaFoldDB" id="A0A0G1UX29"/>
<feature type="compositionally biased region" description="Low complexity" evidence="4">
    <location>
        <begin position="106"/>
        <end position="119"/>
    </location>
</feature>
<feature type="region of interest" description="Disordered" evidence="4">
    <location>
        <begin position="106"/>
        <end position="154"/>
    </location>
</feature>
<evidence type="ECO:0000256" key="2">
    <source>
        <dbReference type="HAMAP-Rule" id="MF_00984"/>
    </source>
</evidence>
<dbReference type="EMBL" id="LCPO01000016">
    <property type="protein sequence ID" value="KKU98717.1"/>
    <property type="molecule type" value="Genomic_DNA"/>
</dbReference>
<dbReference type="PATRIC" id="fig|1618666.3.peg.451"/>
<reference evidence="5 6" key="1">
    <citation type="journal article" date="2015" name="Nature">
        <title>rRNA introns, odd ribosomes, and small enigmatic genomes across a large radiation of phyla.</title>
        <authorList>
            <person name="Brown C.T."/>
            <person name="Hug L.A."/>
            <person name="Thomas B.C."/>
            <person name="Sharon I."/>
            <person name="Castelle C.J."/>
            <person name="Singh A."/>
            <person name="Wilkins M.J."/>
            <person name="Williams K.H."/>
            <person name="Banfield J.F."/>
        </authorList>
    </citation>
    <scope>NUCLEOTIDE SEQUENCE [LARGE SCALE GENOMIC DNA]</scope>
</reference>
<dbReference type="InterPro" id="IPR011344">
    <property type="entry name" value="ssDNA-bd"/>
</dbReference>
<dbReference type="GO" id="GO:0003697">
    <property type="term" value="F:single-stranded DNA binding"/>
    <property type="evidence" value="ECO:0007669"/>
    <property type="project" value="UniProtKB-UniRule"/>
</dbReference>
<evidence type="ECO:0000256" key="1">
    <source>
        <dbReference type="ARBA" id="ARBA00023125"/>
    </source>
</evidence>
<gene>
    <name evidence="5" type="ORF">UY32_C0016G0012</name>
</gene>
<dbReference type="PANTHER" id="PTHR10302:SF27">
    <property type="entry name" value="SINGLE-STRANDED DNA-BINDING PROTEIN"/>
    <property type="match status" value="1"/>
</dbReference>
<accession>A0A0G1UX29</accession>
<name>A0A0G1UX29_9BACT</name>
<evidence type="ECO:0000256" key="4">
    <source>
        <dbReference type="SAM" id="MobiDB-lite"/>
    </source>
</evidence>
<dbReference type="Pfam" id="PF00436">
    <property type="entry name" value="SSB"/>
    <property type="match status" value="1"/>
</dbReference>
<comment type="subunit">
    <text evidence="2">Homotetramer.</text>
</comment>
<protein>
    <recommendedName>
        <fullName evidence="2 3">Single-stranded DNA-binding protein</fullName>
        <shortName evidence="2">SSB</shortName>
    </recommendedName>
</protein>
<dbReference type="Proteomes" id="UP000034600">
    <property type="component" value="Unassembled WGS sequence"/>
</dbReference>
<dbReference type="CDD" id="cd04496">
    <property type="entry name" value="SSB_OBF"/>
    <property type="match status" value="1"/>
</dbReference>
<dbReference type="GO" id="GO:0006260">
    <property type="term" value="P:DNA replication"/>
    <property type="evidence" value="ECO:0007669"/>
    <property type="project" value="InterPro"/>
</dbReference>
<dbReference type="PROSITE" id="PS50935">
    <property type="entry name" value="SSB"/>
    <property type="match status" value="1"/>
</dbReference>
<dbReference type="Gene3D" id="2.40.50.140">
    <property type="entry name" value="Nucleic acid-binding proteins"/>
    <property type="match status" value="1"/>
</dbReference>
<dbReference type="InterPro" id="IPR000424">
    <property type="entry name" value="Primosome_PriB/ssb"/>
</dbReference>
<comment type="caution">
    <text evidence="2">Lacks conserved residue(s) required for the propagation of feature annotation.</text>
</comment>
<dbReference type="PANTHER" id="PTHR10302">
    <property type="entry name" value="SINGLE-STRANDED DNA-BINDING PROTEIN"/>
    <property type="match status" value="1"/>
</dbReference>
<keyword evidence="1 2" id="KW-0238">DNA-binding</keyword>
<comment type="caution">
    <text evidence="5">The sequence shown here is derived from an EMBL/GenBank/DDBJ whole genome shotgun (WGS) entry which is preliminary data.</text>
</comment>
<dbReference type="SUPFAM" id="SSF50249">
    <property type="entry name" value="Nucleic acid-binding proteins"/>
    <property type="match status" value="1"/>
</dbReference>
<evidence type="ECO:0000313" key="6">
    <source>
        <dbReference type="Proteomes" id="UP000034600"/>
    </source>
</evidence>
<dbReference type="InterPro" id="IPR012340">
    <property type="entry name" value="NA-bd_OB-fold"/>
</dbReference>
<dbReference type="GO" id="GO:0009295">
    <property type="term" value="C:nucleoid"/>
    <property type="evidence" value="ECO:0007669"/>
    <property type="project" value="TreeGrafter"/>
</dbReference>
<evidence type="ECO:0000313" key="5">
    <source>
        <dbReference type="EMBL" id="KKU98717.1"/>
    </source>
</evidence>
<dbReference type="NCBIfam" id="TIGR00621">
    <property type="entry name" value="ssb"/>
    <property type="match status" value="1"/>
</dbReference>
<feature type="compositionally biased region" description="Basic and acidic residues" evidence="4">
    <location>
        <begin position="145"/>
        <end position="154"/>
    </location>
</feature>
<proteinExistence type="inferred from homology"/>
<organism evidence="5 6">
    <name type="scientific">Candidatus Jorgensenbacteria bacterium GW2011_GWC1_48_8</name>
    <dbReference type="NCBI Taxonomy" id="1618666"/>
    <lineage>
        <taxon>Bacteria</taxon>
        <taxon>Candidatus Joergenseniibacteriota</taxon>
    </lineage>
</organism>
<sequence length="154" mass="16878">MNLNRVILIGRLTGDPQLRTTPAGQPVTTISLATNRVWTNKAGEKQQDVQFHNVVIWGRQAEVVNQFLKKGSLAMVEGRLQTRTWQDNQGQNRRTTEIVCERIQFGPRAGGSPAPAGEGTDAAPAFGGTDSEVKETLPEINIDGDEIKPEDIPF</sequence>
<evidence type="ECO:0000256" key="3">
    <source>
        <dbReference type="RuleBase" id="RU000524"/>
    </source>
</evidence>
<dbReference type="HAMAP" id="MF_00984">
    <property type="entry name" value="SSB"/>
    <property type="match status" value="1"/>
</dbReference>